<protein>
    <recommendedName>
        <fullName evidence="2">DUF7869 domain-containing protein</fullName>
    </recommendedName>
</protein>
<feature type="compositionally biased region" description="Polar residues" evidence="1">
    <location>
        <begin position="59"/>
        <end position="70"/>
    </location>
</feature>
<organism evidence="3 4">
    <name type="scientific">Callosobruchus maculatus</name>
    <name type="common">Southern cowpea weevil</name>
    <name type="synonym">Pulse bruchid</name>
    <dbReference type="NCBI Taxonomy" id="64391"/>
    <lineage>
        <taxon>Eukaryota</taxon>
        <taxon>Metazoa</taxon>
        <taxon>Ecdysozoa</taxon>
        <taxon>Arthropoda</taxon>
        <taxon>Hexapoda</taxon>
        <taxon>Insecta</taxon>
        <taxon>Pterygota</taxon>
        <taxon>Neoptera</taxon>
        <taxon>Endopterygota</taxon>
        <taxon>Coleoptera</taxon>
        <taxon>Polyphaga</taxon>
        <taxon>Cucujiformia</taxon>
        <taxon>Chrysomeloidea</taxon>
        <taxon>Chrysomelidae</taxon>
        <taxon>Bruchinae</taxon>
        <taxon>Bruchini</taxon>
        <taxon>Callosobruchus</taxon>
    </lineage>
</organism>
<gene>
    <name evidence="3" type="ORF">CALMAC_LOCUS3839</name>
</gene>
<evidence type="ECO:0000259" key="2">
    <source>
        <dbReference type="Pfam" id="PF25273"/>
    </source>
</evidence>
<dbReference type="OrthoDB" id="6754309at2759"/>
<sequence length="555" mass="64534">MNPGASGSRCNSGSRCARMVSLALNIQLKEKLDVIRRSKQINNAKRNKDPDYVPGLSNELGNRSGSETNRSYEYSQITSPSTKIHIVSNIMVAPPATVIQENVFDIMEPKEKEFNSIEVFIREDILQDIIDKSVEKAESKLYTKTGKIRKRKIFEEPLVERKKQKIERYRRAHEVKKACKCKLSCSQKISYTRQKHINEQYWLLPKQQQKQFVLERVKQCKKGRSTTKNQTSPRVYSYKYYLTSEKAEEVRVCKIFLLATLGYEKENDRMLKNIRNEECWECEEFAIHKKATSHDANVENLASCDLCKTWRIHKLKAINARKNYKEDAEKIKQNDEIFVAADLQKVIMLPRMETFKEVIFTPRIVAYNESFVPLGKKSKTYPCAVLWHEGVAGRSKDDIISTFYAFFQANRDIKHITIWLDNCSSQNKNWSLFSFFMYVVNSSEVAVEDITIKFFEPGHTFMAADAFHHQVELALKRKKKVYDFDDFCEVVQQANSAKYVKGTLTKPQARDKCRGISLDRKNNLISKLKGHILENRLKFWEELPVSEDGSDEENV</sequence>
<reference evidence="3 4" key="1">
    <citation type="submission" date="2019-01" db="EMBL/GenBank/DDBJ databases">
        <authorList>
            <person name="Sayadi A."/>
        </authorList>
    </citation>
    <scope>NUCLEOTIDE SEQUENCE [LARGE SCALE GENOMIC DNA]</scope>
</reference>
<dbReference type="AlphaFoldDB" id="A0A653BUD9"/>
<accession>A0A653BUD9</accession>
<dbReference type="EMBL" id="CAACVG010005364">
    <property type="protein sequence ID" value="VEN39228.1"/>
    <property type="molecule type" value="Genomic_DNA"/>
</dbReference>
<feature type="region of interest" description="Disordered" evidence="1">
    <location>
        <begin position="41"/>
        <end position="70"/>
    </location>
</feature>
<dbReference type="PANTHER" id="PTHR34415:SF1">
    <property type="entry name" value="INTEGRASE CATALYTIC DOMAIN-CONTAINING PROTEIN"/>
    <property type="match status" value="1"/>
</dbReference>
<proteinExistence type="predicted"/>
<evidence type="ECO:0000313" key="3">
    <source>
        <dbReference type="EMBL" id="VEN39228.1"/>
    </source>
</evidence>
<evidence type="ECO:0000256" key="1">
    <source>
        <dbReference type="SAM" id="MobiDB-lite"/>
    </source>
</evidence>
<keyword evidence="4" id="KW-1185">Reference proteome</keyword>
<dbReference type="PANTHER" id="PTHR34415">
    <property type="entry name" value="INTEGRASE CATALYTIC DOMAIN-CONTAINING PROTEIN"/>
    <property type="match status" value="1"/>
</dbReference>
<dbReference type="Pfam" id="PF25273">
    <property type="entry name" value="DUF7869"/>
    <property type="match status" value="1"/>
</dbReference>
<evidence type="ECO:0000313" key="4">
    <source>
        <dbReference type="Proteomes" id="UP000410492"/>
    </source>
</evidence>
<name>A0A653BUD9_CALMS</name>
<feature type="domain" description="DUF7869" evidence="2">
    <location>
        <begin position="414"/>
        <end position="497"/>
    </location>
</feature>
<dbReference type="InterPro" id="IPR057191">
    <property type="entry name" value="DUF7869"/>
</dbReference>
<dbReference type="Proteomes" id="UP000410492">
    <property type="component" value="Unassembled WGS sequence"/>
</dbReference>